<protein>
    <recommendedName>
        <fullName evidence="4">NAC domain-containing protein</fullName>
    </recommendedName>
</protein>
<sequence length="185" mass="20728">MHGSKGWNSSWTLNKKQEPVKSIIGECEMVVGRKSYLSFNNDRWKNFEWTMYKYEMSSSGFQCRVLYHVKKNSHQPIPIGDLIKTVESAFMETATETATNGSSFVGQKRNREDSSTLSLEAPNLSKKPALQSDVSPPPTAVVQQPVVAPVVLPPESHLSLVNSIARTKPESQLPLHRQRMLVETA</sequence>
<accession>A0A9E7HWR4</accession>
<keyword evidence="3" id="KW-1185">Reference proteome</keyword>
<feature type="region of interest" description="Disordered" evidence="1">
    <location>
        <begin position="99"/>
        <end position="139"/>
    </location>
</feature>
<dbReference type="EMBL" id="CP097510">
    <property type="protein sequence ID" value="URE38087.1"/>
    <property type="molecule type" value="Genomic_DNA"/>
</dbReference>
<reference evidence="2" key="1">
    <citation type="submission" date="2022-05" db="EMBL/GenBank/DDBJ databases">
        <title>The Musa troglodytarum L. genome provides insights into the mechanism of non-climacteric behaviour and enrichment of carotenoids.</title>
        <authorList>
            <person name="Wang J."/>
        </authorList>
    </citation>
    <scope>NUCLEOTIDE SEQUENCE</scope>
    <source>
        <tissue evidence="2">Leaf</tissue>
    </source>
</reference>
<gene>
    <name evidence="2" type="ORF">MUK42_07873</name>
</gene>
<dbReference type="OrthoDB" id="852227at2759"/>
<evidence type="ECO:0008006" key="4">
    <source>
        <dbReference type="Google" id="ProtNLM"/>
    </source>
</evidence>
<dbReference type="AlphaFoldDB" id="A0A9E7HWR4"/>
<organism evidence="2 3">
    <name type="scientific">Musa troglodytarum</name>
    <name type="common">fe'i banana</name>
    <dbReference type="NCBI Taxonomy" id="320322"/>
    <lineage>
        <taxon>Eukaryota</taxon>
        <taxon>Viridiplantae</taxon>
        <taxon>Streptophyta</taxon>
        <taxon>Embryophyta</taxon>
        <taxon>Tracheophyta</taxon>
        <taxon>Spermatophyta</taxon>
        <taxon>Magnoliopsida</taxon>
        <taxon>Liliopsida</taxon>
        <taxon>Zingiberales</taxon>
        <taxon>Musaceae</taxon>
        <taxon>Musa</taxon>
    </lineage>
</organism>
<name>A0A9E7HWR4_9LILI</name>
<evidence type="ECO:0000256" key="1">
    <source>
        <dbReference type="SAM" id="MobiDB-lite"/>
    </source>
</evidence>
<proteinExistence type="predicted"/>
<evidence type="ECO:0000313" key="2">
    <source>
        <dbReference type="EMBL" id="URE38087.1"/>
    </source>
</evidence>
<evidence type="ECO:0000313" key="3">
    <source>
        <dbReference type="Proteomes" id="UP001055439"/>
    </source>
</evidence>
<dbReference type="Proteomes" id="UP001055439">
    <property type="component" value="Chromosome 8"/>
</dbReference>